<gene>
    <name evidence="4" type="ordered locus">Tlie_0544</name>
</gene>
<evidence type="ECO:0000313" key="5">
    <source>
        <dbReference type="Proteomes" id="UP000005868"/>
    </source>
</evidence>
<feature type="transmembrane region" description="Helical" evidence="3">
    <location>
        <begin position="60"/>
        <end position="83"/>
    </location>
</feature>
<keyword evidence="5" id="KW-1185">Reference proteome</keyword>
<evidence type="ECO:0000256" key="1">
    <source>
        <dbReference type="SAM" id="Coils"/>
    </source>
</evidence>
<proteinExistence type="predicted"/>
<dbReference type="AlphaFoldDB" id="G7V8B7"/>
<feature type="region of interest" description="Disordered" evidence="2">
    <location>
        <begin position="147"/>
        <end position="168"/>
    </location>
</feature>
<evidence type="ECO:0000256" key="2">
    <source>
        <dbReference type="SAM" id="MobiDB-lite"/>
    </source>
</evidence>
<feature type="coiled-coil region" evidence="1">
    <location>
        <begin position="24"/>
        <end position="51"/>
    </location>
</feature>
<keyword evidence="3" id="KW-0812">Transmembrane</keyword>
<protein>
    <submittedName>
        <fullName evidence="4">Uncharacterized protein</fullName>
    </submittedName>
</protein>
<dbReference type="Proteomes" id="UP000005868">
    <property type="component" value="Chromosome"/>
</dbReference>
<accession>G7V8B7</accession>
<dbReference type="HOGENOM" id="CLU_1313295_0_0_0"/>
<dbReference type="EMBL" id="CP003096">
    <property type="protein sequence ID" value="AER66279.1"/>
    <property type="molecule type" value="Genomic_DNA"/>
</dbReference>
<dbReference type="eggNOG" id="ENOG50330EF">
    <property type="taxonomic scope" value="Bacteria"/>
</dbReference>
<keyword evidence="3" id="KW-1133">Transmembrane helix</keyword>
<evidence type="ECO:0000256" key="3">
    <source>
        <dbReference type="SAM" id="Phobius"/>
    </source>
</evidence>
<dbReference type="KEGG" id="tli:Tlie_0544"/>
<dbReference type="STRING" id="580340.Tlie_0544"/>
<keyword evidence="1" id="KW-0175">Coiled coil</keyword>
<keyword evidence="3" id="KW-0472">Membrane</keyword>
<reference evidence="5" key="1">
    <citation type="submission" date="2011-10" db="EMBL/GenBank/DDBJ databases">
        <title>The complete genome of chromosome of Thermovirga lienii DSM 17291.</title>
        <authorList>
            <consortium name="US DOE Joint Genome Institute (JGI-PGF)"/>
            <person name="Lucas S."/>
            <person name="Copeland A."/>
            <person name="Lapidus A."/>
            <person name="Glavina del Rio T."/>
            <person name="Dalin E."/>
            <person name="Tice H."/>
            <person name="Bruce D."/>
            <person name="Goodwin L."/>
            <person name="Pitluck S."/>
            <person name="Peters L."/>
            <person name="Mikhailova N."/>
            <person name="Saunders E."/>
            <person name="Kyrpides N."/>
            <person name="Mavromatis K."/>
            <person name="Ivanova N."/>
            <person name="Last F.I."/>
            <person name="Brettin T."/>
            <person name="Detter J.C."/>
            <person name="Han C."/>
            <person name="Larimer F."/>
            <person name="Land M."/>
            <person name="Hauser L."/>
            <person name="Markowitz V."/>
            <person name="Cheng J.-F."/>
            <person name="Hugenholtz P."/>
            <person name="Woyke T."/>
            <person name="Wu D."/>
            <person name="Spring S."/>
            <person name="Schroeder M."/>
            <person name="Brambilla E.-M."/>
            <person name="Klenk H.-P."/>
            <person name="Eisen J.A."/>
        </authorList>
    </citation>
    <scope>NUCLEOTIDE SEQUENCE [LARGE SCALE GENOMIC DNA]</scope>
    <source>
        <strain evidence="5">ATCC BAA-1197 / DSM 17291 / Cas60314</strain>
    </source>
</reference>
<reference evidence="4 5" key="2">
    <citation type="journal article" date="2012" name="Stand. Genomic Sci.">
        <title>Genome sequence of the moderately thermophilic, amino-acid-degrading and sulfur-reducing bacterium Thermovirga lienii type strain (Cas60314(T)).</title>
        <authorList>
            <person name="Goker M."/>
            <person name="Saunders E."/>
            <person name="Lapidus A."/>
            <person name="Nolan M."/>
            <person name="Lucas S."/>
            <person name="Hammon N."/>
            <person name="Deshpande S."/>
            <person name="Cheng J.F."/>
            <person name="Han C."/>
            <person name="Tapia R."/>
            <person name="Goodwin L.A."/>
            <person name="Pitluck S."/>
            <person name="Liolios K."/>
            <person name="Mavromatis K."/>
            <person name="Pagani I."/>
            <person name="Ivanova N."/>
            <person name="Mikhailova N."/>
            <person name="Pati A."/>
            <person name="Chen A."/>
            <person name="Palaniappan K."/>
            <person name="Land M."/>
            <person name="Chang Y.J."/>
            <person name="Jeffries C.D."/>
            <person name="Brambilla E.M."/>
            <person name="Rohde M."/>
            <person name="Spring S."/>
            <person name="Detter J.C."/>
            <person name="Woyke T."/>
            <person name="Bristow J."/>
            <person name="Eisen J.A."/>
            <person name="Markowitz V."/>
            <person name="Hugenholtz P."/>
            <person name="Kyrpides N.C."/>
            <person name="Klenk H.P."/>
        </authorList>
    </citation>
    <scope>NUCLEOTIDE SEQUENCE [LARGE SCALE GENOMIC DNA]</scope>
    <source>
        <strain evidence="5">ATCC BAA-1197 / DSM 17291 / Cas60314</strain>
    </source>
</reference>
<name>G7V8B7_THELD</name>
<sequence>MEKKLRRTQKWIERCIQAYRRGKYMYAVSELESARAELESARNKLWEITAEEAKNGKVKLGYAVSMGVKSAAFALLILMIAALPTSTMRGLPLQVVKEDNLTLEWVTPDERSALVALRKSLSEMNLSASAVDETDLKVEGAQVAKVPQKDRKVQNVENSEPEKDEEGSLSVEDVLYLYEVGQRALRKESIRIK</sequence>
<organism evidence="4 5">
    <name type="scientific">Thermovirga lienii (strain ATCC BAA-1197 / DSM 17291 / Cas60314)</name>
    <dbReference type="NCBI Taxonomy" id="580340"/>
    <lineage>
        <taxon>Bacteria</taxon>
        <taxon>Thermotogati</taxon>
        <taxon>Synergistota</taxon>
        <taxon>Synergistia</taxon>
        <taxon>Synergistales</taxon>
        <taxon>Thermovirgaceae</taxon>
        <taxon>Thermovirga</taxon>
    </lineage>
</organism>
<evidence type="ECO:0000313" key="4">
    <source>
        <dbReference type="EMBL" id="AER66279.1"/>
    </source>
</evidence>
<dbReference type="OrthoDB" id="4315at2"/>